<dbReference type="Proteomes" id="UP000507470">
    <property type="component" value="Unassembled WGS sequence"/>
</dbReference>
<proteinExistence type="predicted"/>
<protein>
    <submittedName>
        <fullName evidence="1">Uncharacterized protein</fullName>
    </submittedName>
</protein>
<accession>A0A6J8AU72</accession>
<evidence type="ECO:0000313" key="2">
    <source>
        <dbReference type="Proteomes" id="UP000507470"/>
    </source>
</evidence>
<sequence length="242" mass="27174">MATYSDKSGLCKINRSESGSETDLSDQTNIKQVSTLPGLIDTNNNKDLASHDNRIVTKDKLCEVHVANDIDQSKMNVTNFQPDQIFSRMEASFALALDKICQQQSDLFYSKFQLMEHYYNQSIETNNNNFKMLQDTITTILKPTSENDKLAAPNIKGIDPNKLSSEYSAEKPEAFTLEQTDHVIQELQMTPDILVLHSLSNVVQTASNENSIESLGTNIDHAREKFEDAKIVISLPTPRADE</sequence>
<organism evidence="1 2">
    <name type="scientific">Mytilus coruscus</name>
    <name type="common">Sea mussel</name>
    <dbReference type="NCBI Taxonomy" id="42192"/>
    <lineage>
        <taxon>Eukaryota</taxon>
        <taxon>Metazoa</taxon>
        <taxon>Spiralia</taxon>
        <taxon>Lophotrochozoa</taxon>
        <taxon>Mollusca</taxon>
        <taxon>Bivalvia</taxon>
        <taxon>Autobranchia</taxon>
        <taxon>Pteriomorphia</taxon>
        <taxon>Mytilida</taxon>
        <taxon>Mytiloidea</taxon>
        <taxon>Mytilidae</taxon>
        <taxon>Mytilinae</taxon>
        <taxon>Mytilus</taxon>
    </lineage>
</organism>
<dbReference type="AlphaFoldDB" id="A0A6J8AU72"/>
<dbReference type="OrthoDB" id="5982747at2759"/>
<evidence type="ECO:0000313" key="1">
    <source>
        <dbReference type="EMBL" id="CAC5373370.1"/>
    </source>
</evidence>
<name>A0A6J8AU72_MYTCO</name>
<dbReference type="EMBL" id="CACVKT020001887">
    <property type="protein sequence ID" value="CAC5373370.1"/>
    <property type="molecule type" value="Genomic_DNA"/>
</dbReference>
<gene>
    <name evidence="1" type="ORF">MCOR_11170</name>
</gene>
<keyword evidence="2" id="KW-1185">Reference proteome</keyword>
<reference evidence="1 2" key="1">
    <citation type="submission" date="2020-06" db="EMBL/GenBank/DDBJ databases">
        <authorList>
            <person name="Li R."/>
            <person name="Bekaert M."/>
        </authorList>
    </citation>
    <scope>NUCLEOTIDE SEQUENCE [LARGE SCALE GENOMIC DNA]</scope>
    <source>
        <strain evidence="2">wild</strain>
    </source>
</reference>